<dbReference type="Proteomes" id="UP000515161">
    <property type="component" value="Unplaced"/>
</dbReference>
<feature type="region of interest" description="Disordered" evidence="1">
    <location>
        <begin position="1"/>
        <end position="164"/>
    </location>
</feature>
<feature type="compositionally biased region" description="Basic and acidic residues" evidence="1">
    <location>
        <begin position="592"/>
        <end position="606"/>
    </location>
</feature>
<sequence length="842" mass="90541">MDNVQSEDLIQEGAGLADALGNTDPNANLGAEPNFNLNLTLTSQSNPRPSKKGGVAKDDSSRQKSKIPALCLTPTAEHLLKSPNPKCTSTLNPKTHSNIALSPKPNRSEQSTIATSQRTTEKIKSQSLQGSDPVSNHKSHVSLTTKTTNKVTGSLKMPTHDTQSPKMLQLPITQDFHNQKEDTNSPKLANQTPISTKAQKQDPARQESRTHSSEMPKSPNQKAEMVLLSAKNPQPSSVSPKPSTQRNSSGTRSRNTSGSKEKPEGKDSSVGSRSKTSTNASPDPKTATGSKESLESKSRSASKTSLGSKDSLDSKTGINSKASPLCKSGTGSRDSLDFKTATEIKVSKNSPDSKTAVGLKSGMGSKDNLDLKHPSNFQASSRLKPGPTRSTSKPSLVASKTDLVESATHLTSRTGSKDLKLNEASSSAKTTPDPKADLDYSNSGPVRSSSKLALADLSPSSSLPPRPSPGNRSPAYGSGKTLGSSPTGPTREVLKSPGSAQGLMAPLATSSPKIRTTVSLTMTRAFAPCVTVETNTSKTSHYTSLSRGLTFDSITKTSTRHVDNEERVDVMIHSPPPSHLGDKSTNNALPSRGEESRKQEKGEQKDGTTSTLHFLPPVRSLREKATMTDPSLGLHSWGGERRNVGVQVEVELLTSNDSSLQMGVPSSSSLISPTMVQHICKIDIELSSQSVSESVETDRASSLPACLCTYSFQENPEITSELRLGQNQGVSVESFWEEEVGREKTEVEVEVEEQEQEDVGRPQNVAWDDQGRTWEVYGASVDLESLGTAIQSHLESKIREQQKHIRTLRQSVCSESSPRVYRMRKRRAGMLGCCRKTPNVEE</sequence>
<organism evidence="3 4">
    <name type="scientific">Gymnodraco acuticeps</name>
    <name type="common">Antarctic dragonfish</name>
    <dbReference type="NCBI Taxonomy" id="8218"/>
    <lineage>
        <taxon>Eukaryota</taxon>
        <taxon>Metazoa</taxon>
        <taxon>Chordata</taxon>
        <taxon>Craniata</taxon>
        <taxon>Vertebrata</taxon>
        <taxon>Euteleostomi</taxon>
        <taxon>Actinopterygii</taxon>
        <taxon>Neopterygii</taxon>
        <taxon>Teleostei</taxon>
        <taxon>Neoteleostei</taxon>
        <taxon>Acanthomorphata</taxon>
        <taxon>Eupercaria</taxon>
        <taxon>Perciformes</taxon>
        <taxon>Notothenioidei</taxon>
        <taxon>Bathydraconidae</taxon>
        <taxon>Gymnodraco</taxon>
    </lineage>
</organism>
<feature type="compositionally biased region" description="Polar residues" evidence="1">
    <location>
        <begin position="35"/>
        <end position="48"/>
    </location>
</feature>
<reference evidence="4" key="1">
    <citation type="submission" date="2025-08" db="UniProtKB">
        <authorList>
            <consortium name="RefSeq"/>
        </authorList>
    </citation>
    <scope>IDENTIFICATION</scope>
</reference>
<dbReference type="InterPro" id="IPR032745">
    <property type="entry name" value="GRIN_C"/>
</dbReference>
<feature type="compositionally biased region" description="Basic and acidic residues" evidence="1">
    <location>
        <begin position="199"/>
        <end position="214"/>
    </location>
</feature>
<dbReference type="OrthoDB" id="10049175at2759"/>
<evidence type="ECO:0000256" key="1">
    <source>
        <dbReference type="SAM" id="MobiDB-lite"/>
    </source>
</evidence>
<dbReference type="Pfam" id="PF15235">
    <property type="entry name" value="GRIN_C"/>
    <property type="match status" value="1"/>
</dbReference>
<feature type="compositionally biased region" description="Polar residues" evidence="1">
    <location>
        <begin position="299"/>
        <end position="322"/>
    </location>
</feature>
<feature type="compositionally biased region" description="Polar residues" evidence="1">
    <location>
        <begin position="185"/>
        <end position="198"/>
    </location>
</feature>
<feature type="compositionally biased region" description="Low complexity" evidence="1">
    <location>
        <begin position="243"/>
        <end position="258"/>
    </location>
</feature>
<keyword evidence="3" id="KW-1185">Reference proteome</keyword>
<dbReference type="InParanoid" id="A0A6P8VKF4"/>
<gene>
    <name evidence="4" type="primary">LOC117549315</name>
</gene>
<feature type="region of interest" description="Disordered" evidence="1">
    <location>
        <begin position="571"/>
        <end position="612"/>
    </location>
</feature>
<dbReference type="GeneID" id="117549315"/>
<dbReference type="RefSeq" id="XP_034077002.1">
    <property type="nucleotide sequence ID" value="XM_034221111.1"/>
</dbReference>
<evidence type="ECO:0000259" key="2">
    <source>
        <dbReference type="Pfam" id="PF15235"/>
    </source>
</evidence>
<feature type="region of interest" description="Disordered" evidence="1">
    <location>
        <begin position="177"/>
        <end position="508"/>
    </location>
</feature>
<evidence type="ECO:0000313" key="3">
    <source>
        <dbReference type="Proteomes" id="UP000515161"/>
    </source>
</evidence>
<evidence type="ECO:0000313" key="4">
    <source>
        <dbReference type="RefSeq" id="XP_034077002.1"/>
    </source>
</evidence>
<proteinExistence type="predicted"/>
<feature type="compositionally biased region" description="Low complexity" evidence="1">
    <location>
        <begin position="447"/>
        <end position="461"/>
    </location>
</feature>
<feature type="domain" description="G protein-regulated inducer of neurite outgrowth C-terminal" evidence="2">
    <location>
        <begin position="739"/>
        <end position="827"/>
    </location>
</feature>
<feature type="compositionally biased region" description="Basic and acidic residues" evidence="1">
    <location>
        <begin position="334"/>
        <end position="346"/>
    </location>
</feature>
<feature type="compositionally biased region" description="Polar residues" evidence="1">
    <location>
        <begin position="125"/>
        <end position="152"/>
    </location>
</feature>
<name>A0A6P8VKF4_GYMAC</name>
<feature type="compositionally biased region" description="Polar residues" evidence="1">
    <location>
        <begin position="108"/>
        <end position="118"/>
    </location>
</feature>
<accession>A0A6P8VKF4</accession>
<feature type="compositionally biased region" description="Polar residues" evidence="1">
    <location>
        <begin position="269"/>
        <end position="291"/>
    </location>
</feature>
<feature type="compositionally biased region" description="Polar residues" evidence="1">
    <location>
        <begin position="85"/>
        <end position="100"/>
    </location>
</feature>
<protein>
    <submittedName>
        <fullName evidence="4">Mucin-5AC-like</fullName>
    </submittedName>
</protein>
<dbReference type="AlphaFoldDB" id="A0A6P8VKF4"/>
<dbReference type="KEGG" id="gacu:117549315"/>
<feature type="compositionally biased region" description="Polar residues" evidence="1">
    <location>
        <begin position="231"/>
        <end position="242"/>
    </location>
</feature>